<protein>
    <submittedName>
        <fullName evidence="1">Truncated hemoglobin</fullName>
    </submittedName>
</protein>
<dbReference type="CDD" id="cd08916">
    <property type="entry name" value="TrHb3_P"/>
    <property type="match status" value="1"/>
</dbReference>
<sequence length="159" mass="17842">MPVDLTARAAHVAGIRERAQTEMERLGVDAAFIDLLVETFYGRIRAHEHLGPVFEQRLAGRWPDHLTKMKSFWSSIAFRTGTYGGKPVQAHLGVEGVYEGLFAEWLALFRATLDDIAPSEEAAQWFMATAERIARSLVLAMFYNPALDDPANRRPMSAH</sequence>
<dbReference type="InterPro" id="IPR009050">
    <property type="entry name" value="Globin-like_sf"/>
</dbReference>
<gene>
    <name evidence="1" type="ORF">EUU22_17120</name>
</gene>
<name>A0A4Q2SWM8_9HYPH</name>
<proteinExistence type="predicted"/>
<organism evidence="1 2">
    <name type="scientific">Ciceribacter ferrooxidans</name>
    <dbReference type="NCBI Taxonomy" id="2509717"/>
    <lineage>
        <taxon>Bacteria</taxon>
        <taxon>Pseudomonadati</taxon>
        <taxon>Pseudomonadota</taxon>
        <taxon>Alphaproteobacteria</taxon>
        <taxon>Hyphomicrobiales</taxon>
        <taxon>Rhizobiaceae</taxon>
        <taxon>Ciceribacter</taxon>
    </lineage>
</organism>
<dbReference type="AlphaFoldDB" id="A0A4Q2SWM8"/>
<evidence type="ECO:0000313" key="1">
    <source>
        <dbReference type="EMBL" id="RYC09811.1"/>
    </source>
</evidence>
<dbReference type="InterPro" id="IPR012292">
    <property type="entry name" value="Globin/Proto"/>
</dbReference>
<dbReference type="Gene3D" id="1.10.490.10">
    <property type="entry name" value="Globins"/>
    <property type="match status" value="1"/>
</dbReference>
<reference evidence="1 2" key="1">
    <citation type="submission" date="2019-01" db="EMBL/GenBank/DDBJ databases">
        <authorList>
            <person name="Deng T."/>
        </authorList>
    </citation>
    <scope>NUCLEOTIDE SEQUENCE [LARGE SCALE GENOMIC DNA]</scope>
    <source>
        <strain evidence="1 2">F8825</strain>
    </source>
</reference>
<dbReference type="Proteomes" id="UP000291088">
    <property type="component" value="Unassembled WGS sequence"/>
</dbReference>
<dbReference type="GO" id="GO:0019825">
    <property type="term" value="F:oxygen binding"/>
    <property type="evidence" value="ECO:0007669"/>
    <property type="project" value="InterPro"/>
</dbReference>
<dbReference type="EMBL" id="SDVB01000253">
    <property type="protein sequence ID" value="RYC09811.1"/>
    <property type="molecule type" value="Genomic_DNA"/>
</dbReference>
<dbReference type="GO" id="GO:0020037">
    <property type="term" value="F:heme binding"/>
    <property type="evidence" value="ECO:0007669"/>
    <property type="project" value="InterPro"/>
</dbReference>
<dbReference type="SUPFAM" id="SSF46458">
    <property type="entry name" value="Globin-like"/>
    <property type="match status" value="1"/>
</dbReference>
<accession>A0A4Q2SWM8</accession>
<dbReference type="OrthoDB" id="25954at2"/>
<dbReference type="RefSeq" id="WP_129333216.1">
    <property type="nucleotide sequence ID" value="NZ_SDVB01000253.1"/>
</dbReference>
<comment type="caution">
    <text evidence="1">The sequence shown here is derived from an EMBL/GenBank/DDBJ whole genome shotgun (WGS) entry which is preliminary data.</text>
</comment>
<keyword evidence="2" id="KW-1185">Reference proteome</keyword>
<evidence type="ECO:0000313" key="2">
    <source>
        <dbReference type="Proteomes" id="UP000291088"/>
    </source>
</evidence>